<dbReference type="Gene3D" id="3.40.50.300">
    <property type="entry name" value="P-loop containing nucleotide triphosphate hydrolases"/>
    <property type="match status" value="1"/>
</dbReference>
<evidence type="ECO:0000259" key="3">
    <source>
        <dbReference type="PROSITE" id="PS51194"/>
    </source>
</evidence>
<feature type="domain" description="Helicase ATP-binding" evidence="2">
    <location>
        <begin position="510"/>
        <end position="704"/>
    </location>
</feature>
<gene>
    <name evidence="4" type="ORF">SAMN04244550_03003</name>
</gene>
<dbReference type="PANTHER" id="PTHR10799">
    <property type="entry name" value="SNF2/RAD54 HELICASE FAMILY"/>
    <property type="match status" value="1"/>
</dbReference>
<feature type="domain" description="Helicase C-terminal" evidence="3">
    <location>
        <begin position="820"/>
        <end position="1016"/>
    </location>
</feature>
<dbReference type="RefSeq" id="WP_074555605.1">
    <property type="nucleotide sequence ID" value="NZ_CP119563.1"/>
</dbReference>
<dbReference type="InterPro" id="IPR014001">
    <property type="entry name" value="Helicase_ATP-bd"/>
</dbReference>
<dbReference type="PROSITE" id="PS51194">
    <property type="entry name" value="HELICASE_CTER"/>
    <property type="match status" value="1"/>
</dbReference>
<dbReference type="SUPFAM" id="SSF52540">
    <property type="entry name" value="P-loop containing nucleoside triphosphate hydrolases"/>
    <property type="match status" value="2"/>
</dbReference>
<dbReference type="Pfam" id="PF00271">
    <property type="entry name" value="Helicase_C"/>
    <property type="match status" value="1"/>
</dbReference>
<dbReference type="CDD" id="cd18793">
    <property type="entry name" value="SF2_C_SNF"/>
    <property type="match status" value="1"/>
</dbReference>
<dbReference type="GO" id="GO:0016787">
    <property type="term" value="F:hydrolase activity"/>
    <property type="evidence" value="ECO:0007669"/>
    <property type="project" value="UniProtKB-KW"/>
</dbReference>
<dbReference type="Proteomes" id="UP000183812">
    <property type="component" value="Unassembled WGS sequence"/>
</dbReference>
<dbReference type="Gene3D" id="3.40.50.10810">
    <property type="entry name" value="Tandem AAA-ATPase domain"/>
    <property type="match status" value="1"/>
</dbReference>
<dbReference type="InterPro" id="IPR000330">
    <property type="entry name" value="SNF2_N"/>
</dbReference>
<evidence type="ECO:0000313" key="5">
    <source>
        <dbReference type="Proteomes" id="UP000183812"/>
    </source>
</evidence>
<dbReference type="InterPro" id="IPR049730">
    <property type="entry name" value="SNF2/RAD54-like_C"/>
</dbReference>
<name>A0A1G7PL84_RHOCA</name>
<accession>A0A1G7PL84</accession>
<dbReference type="PROSITE" id="PS51192">
    <property type="entry name" value="HELICASE_ATP_BIND_1"/>
    <property type="match status" value="1"/>
</dbReference>
<dbReference type="GO" id="GO:0004386">
    <property type="term" value="F:helicase activity"/>
    <property type="evidence" value="ECO:0007669"/>
    <property type="project" value="UniProtKB-KW"/>
</dbReference>
<dbReference type="OrthoDB" id="9814088at2"/>
<dbReference type="InterPro" id="IPR038718">
    <property type="entry name" value="SNF2-like_sf"/>
</dbReference>
<dbReference type="SMART" id="SM00487">
    <property type="entry name" value="DEXDc"/>
    <property type="match status" value="1"/>
</dbReference>
<evidence type="ECO:0000259" key="2">
    <source>
        <dbReference type="PROSITE" id="PS51192"/>
    </source>
</evidence>
<dbReference type="InterPro" id="IPR001650">
    <property type="entry name" value="Helicase_C-like"/>
</dbReference>
<evidence type="ECO:0000313" key="4">
    <source>
        <dbReference type="EMBL" id="SDF87105.1"/>
    </source>
</evidence>
<organism evidence="4 5">
    <name type="scientific">Rhodobacter capsulatus</name>
    <name type="common">Rhodopseudomonas capsulata</name>
    <dbReference type="NCBI Taxonomy" id="1061"/>
    <lineage>
        <taxon>Bacteria</taxon>
        <taxon>Pseudomonadati</taxon>
        <taxon>Pseudomonadota</taxon>
        <taxon>Alphaproteobacteria</taxon>
        <taxon>Rhodobacterales</taxon>
        <taxon>Rhodobacter group</taxon>
        <taxon>Rhodobacter</taxon>
    </lineage>
</organism>
<protein>
    <submittedName>
        <fullName evidence="4">Helicase conserved C-terminal domain-containing protein</fullName>
    </submittedName>
</protein>
<dbReference type="InterPro" id="IPR027417">
    <property type="entry name" value="P-loop_NTPase"/>
</dbReference>
<proteinExistence type="predicted"/>
<dbReference type="GO" id="GO:0005524">
    <property type="term" value="F:ATP binding"/>
    <property type="evidence" value="ECO:0007669"/>
    <property type="project" value="InterPro"/>
</dbReference>
<dbReference type="SMART" id="SM00490">
    <property type="entry name" value="HELICc"/>
    <property type="match status" value="1"/>
</dbReference>
<keyword evidence="4" id="KW-0347">Helicase</keyword>
<keyword evidence="1" id="KW-0378">Hydrolase</keyword>
<dbReference type="EMBL" id="FNAY01000019">
    <property type="protein sequence ID" value="SDF87105.1"/>
    <property type="molecule type" value="Genomic_DNA"/>
</dbReference>
<sequence>MIQISYDPDGVTLEFRSRQTLLNRLLSRPSDRIIDHDQHLSFALGDLRSTAEEAGDEVEIGGSRIRMTHRTLSGLSSETAEALGLPPLIDLTLRTDVSGLLGAPDFRLTHEWVRAGRPELVHRTGAIAQTSGAGSDGLRRLPRWMLDALEVADRFRSGSDLDAHWDALARFRRALEPGVRMSGKDAEARLGMTDFLSGLEVTLTDRFSISPRGEDQFAIIPFSGEAVDTAATEGAPISEREAELNGGRLDTFQNLAFSRGARPAYKLGAQSYLVVDPSAAPVLKVMTEMQRVDPVTRAAFMRNPRQRITDAVIEHLRAKGRLEGLSPAAEQELIEKAAEPAFVETVEYSEYSDRVIGITVYSKPDIQIAGSGTTWLPEAFTGAAAQRIEAMPPDRVEQLIGEVEQAMAVGAPTVDVGGAEIPANQTTRVALEQRLETLRGGGKADPVSGPDEPVEQQVGPIIVDTADNLSELRWAARVKPRTRLAPDSLPEVVQADLKGHQLDSFRWKLDAWTAGLPGVLNADEQGLGKTLQAIAFLAWMKENMSRAEGGRTGPVLVVAPTSLLENWELEVDKHLRAPALGNVIRLYGSALGGKKKPGPQGVETESGNAILDLSDLHEAIAEGRGHRYWVLTTYTTLTNYQHSLAKIPFSTAVFDEIQNVKNPTTLSAKAAMAVNADFRIGLTGTPIENSTIDLWAIMEQITPGRFRSLSDFRARFGEPAEENMRELYSLVFEPQDGLPPVALRRLKEEVAKDLPAKGRRIHPRLMPEVQAATYEEARRNLSSGTRGAALKMLHHIRSVSVHPNAESAAEDEAYVAMSARLQASIDILRGVRDRGERALVFIEHIKMQHRFIELVKREFRLPRVDLINGSTPIPRRQEIVTRFQRHLKRDEGFDLLVLGPKAAGTGLTLTAATHVIHLSRWWNPAVEEQCNDRVHRIGQTRPVTVHVPMAIHPGYQHNSFDCLLHSLMTRKRRLASSALWPMGDTEEDASRLQQMLADGASTQTGDPINSAMTMMFRRDEMTLPPSNPDGSIPYS</sequence>
<keyword evidence="4" id="KW-0547">Nucleotide-binding</keyword>
<dbReference type="Pfam" id="PF00176">
    <property type="entry name" value="SNF2-rel_dom"/>
    <property type="match status" value="1"/>
</dbReference>
<keyword evidence="4" id="KW-0067">ATP-binding</keyword>
<dbReference type="AlphaFoldDB" id="A0A1G7PL84"/>
<reference evidence="4 5" key="1">
    <citation type="submission" date="2016-10" db="EMBL/GenBank/DDBJ databases">
        <authorList>
            <person name="de Groot N.N."/>
        </authorList>
    </citation>
    <scope>NUCLEOTIDE SEQUENCE [LARGE SCALE GENOMIC DNA]</scope>
    <source>
        <strain evidence="5">DSM 938 / 37b4</strain>
    </source>
</reference>
<evidence type="ECO:0000256" key="1">
    <source>
        <dbReference type="ARBA" id="ARBA00022801"/>
    </source>
</evidence>